<comment type="caution">
    <text evidence="4">The sequence shown here is derived from an EMBL/GenBank/DDBJ whole genome shotgun (WGS) entry which is preliminary data.</text>
</comment>
<keyword evidence="3" id="KW-0012">Acyltransferase</keyword>
<dbReference type="PANTHER" id="PTHR31642:SF5">
    <property type="entry name" value="OS01G0104900 PROTEIN"/>
    <property type="match status" value="1"/>
</dbReference>
<dbReference type="AlphaFoldDB" id="A0AAV8R0W9"/>
<dbReference type="EMBL" id="JAQQAF010000004">
    <property type="protein sequence ID" value="KAJ8492390.1"/>
    <property type="molecule type" value="Genomic_DNA"/>
</dbReference>
<gene>
    <name evidence="4" type="ORF">OPV22_014111</name>
</gene>
<protein>
    <recommendedName>
        <fullName evidence="6">Omega-hydroxypalmitate O-feruloyl transferase</fullName>
    </recommendedName>
</protein>
<evidence type="ECO:0000256" key="1">
    <source>
        <dbReference type="ARBA" id="ARBA00009861"/>
    </source>
</evidence>
<dbReference type="InterPro" id="IPR023213">
    <property type="entry name" value="CAT-like_dom_sf"/>
</dbReference>
<evidence type="ECO:0000256" key="2">
    <source>
        <dbReference type="ARBA" id="ARBA00022679"/>
    </source>
</evidence>
<comment type="similarity">
    <text evidence="1">Belongs to the plant acyltransferase family.</text>
</comment>
<dbReference type="Proteomes" id="UP001222027">
    <property type="component" value="Unassembled WGS sequence"/>
</dbReference>
<dbReference type="Gene3D" id="3.30.559.10">
    <property type="entry name" value="Chloramphenicol acetyltransferase-like domain"/>
    <property type="match status" value="2"/>
</dbReference>
<sequence length="453" mass="49961">MAEAAMAKSIEIPDCCYPTEPVLVRPSGSKPRHTLYLSNLDDQKFLRFSIKYIYVYKRSVGVEALATSLSKVLVEYHPLAGRLRPVGEDGEKYQVDCNGEGALLAEAYVDLKAEEFLQGCGRPNRSWRKLLYRVEAQSFVDVPPLVVQVTHLSCGGMILCTAINHCLSDAIGTAQFLHAWALLTAKPDANLPVNAFHDRCILKPRVPPDIAFSHPEFSSPPAQDSHSGDLFQFLLSQPLVPVSLTFTPSQILHLKKQSVPSIKCTSFEVLASHVWRAWIKSLDPPASLRIKLLFSMNVRGRLKPELPGGYYGNGFVLGCAETSVEELVTSNAHHGIKLVQEAKKSVTGEYVRSMIDLLEERRAKPDLSSSLVISAWTKLGLEELDFGGGRPLHMGPLASEIYCLFLPVIGDLHAFTVIISVPQEIADRFQQYCRRGLDDDTDKGGSGYGLNAV</sequence>
<dbReference type="InterPro" id="IPR050317">
    <property type="entry name" value="Plant_Fungal_Acyltransferase"/>
</dbReference>
<evidence type="ECO:0000313" key="5">
    <source>
        <dbReference type="Proteomes" id="UP001222027"/>
    </source>
</evidence>
<evidence type="ECO:0000313" key="4">
    <source>
        <dbReference type="EMBL" id="KAJ8492390.1"/>
    </source>
</evidence>
<dbReference type="GO" id="GO:0016747">
    <property type="term" value="F:acyltransferase activity, transferring groups other than amino-acyl groups"/>
    <property type="evidence" value="ECO:0007669"/>
    <property type="project" value="TreeGrafter"/>
</dbReference>
<dbReference type="PANTHER" id="PTHR31642">
    <property type="entry name" value="TRICHOTHECENE 3-O-ACETYLTRANSFERASE"/>
    <property type="match status" value="1"/>
</dbReference>
<organism evidence="4 5">
    <name type="scientific">Ensete ventricosum</name>
    <name type="common">Abyssinian banana</name>
    <name type="synonym">Musa ensete</name>
    <dbReference type="NCBI Taxonomy" id="4639"/>
    <lineage>
        <taxon>Eukaryota</taxon>
        <taxon>Viridiplantae</taxon>
        <taxon>Streptophyta</taxon>
        <taxon>Embryophyta</taxon>
        <taxon>Tracheophyta</taxon>
        <taxon>Spermatophyta</taxon>
        <taxon>Magnoliopsida</taxon>
        <taxon>Liliopsida</taxon>
        <taxon>Zingiberales</taxon>
        <taxon>Musaceae</taxon>
        <taxon>Ensete</taxon>
    </lineage>
</organism>
<keyword evidence="5" id="KW-1185">Reference proteome</keyword>
<reference evidence="4 5" key="1">
    <citation type="submission" date="2022-12" db="EMBL/GenBank/DDBJ databases">
        <title>Chromosome-scale assembly of the Ensete ventricosum genome.</title>
        <authorList>
            <person name="Dussert Y."/>
            <person name="Stocks J."/>
            <person name="Wendawek A."/>
            <person name="Woldeyes F."/>
            <person name="Nichols R.A."/>
            <person name="Borrell J.S."/>
        </authorList>
    </citation>
    <scope>NUCLEOTIDE SEQUENCE [LARGE SCALE GENOMIC DNA]</scope>
    <source>
        <strain evidence="5">cv. Maze</strain>
        <tissue evidence="4">Seeds</tissue>
    </source>
</reference>
<keyword evidence="2" id="KW-0808">Transferase</keyword>
<accession>A0AAV8R0W9</accession>
<proteinExistence type="inferred from homology"/>
<dbReference type="Pfam" id="PF02458">
    <property type="entry name" value="Transferase"/>
    <property type="match status" value="1"/>
</dbReference>
<name>A0AAV8R0W9_ENSVE</name>
<evidence type="ECO:0000256" key="3">
    <source>
        <dbReference type="ARBA" id="ARBA00023315"/>
    </source>
</evidence>
<evidence type="ECO:0008006" key="6">
    <source>
        <dbReference type="Google" id="ProtNLM"/>
    </source>
</evidence>